<dbReference type="EMBL" id="CP002077">
    <property type="protein sequence ID" value="ADK87158.1"/>
    <property type="molecule type" value="Genomic_DNA"/>
</dbReference>
<feature type="domain" description="THUMP" evidence="10">
    <location>
        <begin position="67"/>
        <end position="167"/>
    </location>
</feature>
<dbReference type="PaxDb" id="722438-MPNE_0648"/>
<dbReference type="InterPro" id="IPR003720">
    <property type="entry name" value="tRNA_STrfase"/>
</dbReference>
<keyword evidence="2 9" id="KW-0963">Cytoplasm</keyword>
<name>A0A0H3DN81_MYCPB</name>
<comment type="similarity">
    <text evidence="9">Belongs to the ThiI family.</text>
</comment>
<dbReference type="GeneID" id="66608768"/>
<dbReference type="CDD" id="cd11716">
    <property type="entry name" value="THUMP_ThiI"/>
    <property type="match status" value="1"/>
</dbReference>
<dbReference type="HOGENOM" id="CLU_037952_4_0_14"/>
<dbReference type="GO" id="GO:0009229">
    <property type="term" value="P:thiamine diphosphate biosynthetic process"/>
    <property type="evidence" value="ECO:0007669"/>
    <property type="project" value="UniProtKB-UniRule"/>
</dbReference>
<keyword evidence="7 9" id="KW-0694">RNA-binding</keyword>
<dbReference type="InterPro" id="IPR004114">
    <property type="entry name" value="THUMP_dom"/>
</dbReference>
<evidence type="ECO:0000256" key="2">
    <source>
        <dbReference type="ARBA" id="ARBA00022490"/>
    </source>
</evidence>
<dbReference type="NCBIfam" id="TIGR00342">
    <property type="entry name" value="tRNA uracil 4-sulfurtransferase ThiI"/>
    <property type="match status" value="1"/>
</dbReference>
<keyword evidence="4 9" id="KW-0808">Transferase</keyword>
<keyword evidence="5 9" id="KW-0547">Nucleotide-binding</keyword>
<dbReference type="PATRIC" id="fig|722438.3.peg.625"/>
<dbReference type="SUPFAM" id="SSF52402">
    <property type="entry name" value="Adenine nucleotide alpha hydrolases-like"/>
    <property type="match status" value="1"/>
</dbReference>
<dbReference type="GO" id="GO:0009228">
    <property type="term" value="P:thiamine biosynthetic process"/>
    <property type="evidence" value="ECO:0007669"/>
    <property type="project" value="UniProtKB-KW"/>
</dbReference>
<dbReference type="GO" id="GO:0005524">
    <property type="term" value="F:ATP binding"/>
    <property type="evidence" value="ECO:0007669"/>
    <property type="project" value="UniProtKB-UniRule"/>
</dbReference>
<feature type="binding site" evidence="9">
    <location>
        <position position="296"/>
    </location>
    <ligand>
        <name>ATP</name>
        <dbReference type="ChEBI" id="CHEBI:30616"/>
    </ligand>
</feature>
<dbReference type="SMART" id="SM00981">
    <property type="entry name" value="THUMP"/>
    <property type="match status" value="1"/>
</dbReference>
<evidence type="ECO:0000256" key="1">
    <source>
        <dbReference type="ARBA" id="ARBA00004496"/>
    </source>
</evidence>
<keyword evidence="3 9" id="KW-0820">tRNA-binding</keyword>
<sequence length="387" mass="43341">MGLHNEPNTILICRYGELVLKGKNRLQFVKQLKKNVKQAFKKLSITNPVDYQFDMLVVGEVISTQRSLLKNLFTRLPGLSVCLFALQIPHDEAQLLALLQQVVQSHPSFKIEVRRRDKLFACNSSAFKKYLALQLWEKYQLKGKLVDPAITVHVEVTKEHFLIISESFNGIGGLPVFTSGTALALLSGGIDSPVAASLVLQRGFNVDFITFINEPGHNAATIGKIQRLANLVSLNQTLCTGRLFVFDFTDLQKELSHISLEGYRIVLMRRCFYKIASLFKYDCLITGEALGQVASQTIDNLKVIQAVVPNTFVIRPLIGLSKDKIIEWAKALGTFETSIEHHMDTCTVFAPKKPTTKAKLAIVEKLESELLFVRELIEAGVKKLQND</sequence>
<dbReference type="GO" id="GO:0140741">
    <property type="term" value="F:tRNA-uracil-4 sulfurtransferase activity"/>
    <property type="evidence" value="ECO:0007669"/>
    <property type="project" value="UniProtKB-EC"/>
</dbReference>
<feature type="binding site" evidence="9">
    <location>
        <position position="269"/>
    </location>
    <ligand>
        <name>ATP</name>
        <dbReference type="ChEBI" id="CHEBI:30616"/>
    </ligand>
</feature>
<evidence type="ECO:0000259" key="10">
    <source>
        <dbReference type="PROSITE" id="PS51165"/>
    </source>
</evidence>
<keyword evidence="6 9" id="KW-0067">ATP-binding</keyword>
<evidence type="ECO:0000256" key="4">
    <source>
        <dbReference type="ARBA" id="ARBA00022679"/>
    </source>
</evidence>
<dbReference type="InterPro" id="IPR049961">
    <property type="entry name" value="ThiI_N"/>
</dbReference>
<dbReference type="GO" id="GO:0000049">
    <property type="term" value="F:tRNA binding"/>
    <property type="evidence" value="ECO:0007669"/>
    <property type="project" value="UniProtKB-UniRule"/>
</dbReference>
<comment type="function">
    <text evidence="9">Catalyzes the ATP-dependent transfer of a sulfur to tRNA to produce 4-thiouridine in position 8 of tRNAs, which functions as a near-UV photosensor. Also catalyzes the transfer of sulfur to the sulfur carrier protein ThiS, forming ThiS-thiocarboxylate. This is a step in the synthesis of thiazole, in the thiamine biosynthesis pathway. The sulfur is donated as persulfide by IscS.</text>
</comment>
<evidence type="ECO:0000313" key="11">
    <source>
        <dbReference type="EMBL" id="ADK87158.1"/>
    </source>
</evidence>
<comment type="catalytic activity">
    <reaction evidence="9">
        <text>[ThiI sulfur-carrier protein]-S-sulfanyl-L-cysteine + a uridine in tRNA + 2 reduced [2Fe-2S]-[ferredoxin] + ATP + H(+) = [ThiI sulfur-carrier protein]-L-cysteine + a 4-thiouridine in tRNA + 2 oxidized [2Fe-2S]-[ferredoxin] + AMP + diphosphate</text>
        <dbReference type="Rhea" id="RHEA:24176"/>
        <dbReference type="Rhea" id="RHEA-COMP:10000"/>
        <dbReference type="Rhea" id="RHEA-COMP:10001"/>
        <dbReference type="Rhea" id="RHEA-COMP:13337"/>
        <dbReference type="Rhea" id="RHEA-COMP:13338"/>
        <dbReference type="Rhea" id="RHEA-COMP:13339"/>
        <dbReference type="Rhea" id="RHEA-COMP:13340"/>
        <dbReference type="ChEBI" id="CHEBI:15378"/>
        <dbReference type="ChEBI" id="CHEBI:29950"/>
        <dbReference type="ChEBI" id="CHEBI:30616"/>
        <dbReference type="ChEBI" id="CHEBI:33019"/>
        <dbReference type="ChEBI" id="CHEBI:33737"/>
        <dbReference type="ChEBI" id="CHEBI:33738"/>
        <dbReference type="ChEBI" id="CHEBI:61963"/>
        <dbReference type="ChEBI" id="CHEBI:65315"/>
        <dbReference type="ChEBI" id="CHEBI:136798"/>
        <dbReference type="ChEBI" id="CHEBI:456215"/>
        <dbReference type="EC" id="2.8.1.4"/>
    </reaction>
</comment>
<feature type="binding site" evidence="9">
    <location>
        <begin position="210"/>
        <end position="211"/>
    </location>
    <ligand>
        <name>ATP</name>
        <dbReference type="ChEBI" id="CHEBI:30616"/>
    </ligand>
</feature>
<protein>
    <recommendedName>
        <fullName evidence="9">Probable tRNA sulfurtransferase</fullName>
        <ecNumber evidence="9">2.8.1.4</ecNumber>
    </recommendedName>
    <alternativeName>
        <fullName evidence="9">Sulfur carrier protein ThiS sulfurtransferase</fullName>
    </alternativeName>
    <alternativeName>
        <fullName evidence="9">Thiamine biosynthesis protein ThiI</fullName>
    </alternativeName>
    <alternativeName>
        <fullName evidence="9">tRNA 4-thiouridine synthase</fullName>
    </alternativeName>
</protein>
<dbReference type="InterPro" id="IPR050102">
    <property type="entry name" value="tRNA_sulfurtransferase_ThiI"/>
</dbReference>
<comment type="subcellular location">
    <subcellularLocation>
        <location evidence="1 9">Cytoplasm</location>
    </subcellularLocation>
</comment>
<evidence type="ECO:0000313" key="12">
    <source>
        <dbReference type="Proteomes" id="UP000007756"/>
    </source>
</evidence>
<reference evidence="11 12" key="1">
    <citation type="journal article" date="2010" name="Appl. Environ. Microbiol.">
        <title>Targeted chromosomal knockouts in Mycoplasma pneumoniae.</title>
        <authorList>
            <person name="Krishnakumar R."/>
            <person name="Assad-Garcia N."/>
            <person name="Benders G.A."/>
            <person name="Phan Q."/>
            <person name="Montague M.G."/>
            <person name="Glass J.I."/>
        </authorList>
    </citation>
    <scope>NUCLEOTIDE SEQUENCE [LARGE SCALE GENOMIC DNA]</scope>
    <source>
        <strain evidence="12">ATCC 15531 / DSM 22911 / NBRC 14401 / NCTC 10119 / FH</strain>
    </source>
</reference>
<dbReference type="KEGG" id="mpj:MPNE_0648"/>
<proteinExistence type="inferred from homology"/>
<dbReference type="GO" id="GO:0004810">
    <property type="term" value="F:CCA tRNA nucleotidyltransferase activity"/>
    <property type="evidence" value="ECO:0007669"/>
    <property type="project" value="InterPro"/>
</dbReference>
<dbReference type="HAMAP" id="MF_00021">
    <property type="entry name" value="ThiI"/>
    <property type="match status" value="1"/>
</dbReference>
<dbReference type="STRING" id="722438.F539_03115"/>
<dbReference type="SUPFAM" id="SSF143437">
    <property type="entry name" value="THUMP domain-like"/>
    <property type="match status" value="1"/>
</dbReference>
<dbReference type="UniPathway" id="UPA00060"/>
<dbReference type="InterPro" id="IPR014729">
    <property type="entry name" value="Rossmann-like_a/b/a_fold"/>
</dbReference>
<evidence type="ECO:0000256" key="6">
    <source>
        <dbReference type="ARBA" id="ARBA00022840"/>
    </source>
</evidence>
<dbReference type="GO" id="GO:0005829">
    <property type="term" value="C:cytosol"/>
    <property type="evidence" value="ECO:0007669"/>
    <property type="project" value="TreeGrafter"/>
</dbReference>
<feature type="binding site" evidence="9">
    <location>
        <position position="287"/>
    </location>
    <ligand>
        <name>ATP</name>
        <dbReference type="ChEBI" id="CHEBI:30616"/>
    </ligand>
</feature>
<evidence type="ECO:0000256" key="3">
    <source>
        <dbReference type="ARBA" id="ARBA00022555"/>
    </source>
</evidence>
<evidence type="ECO:0000256" key="9">
    <source>
        <dbReference type="HAMAP-Rule" id="MF_00021"/>
    </source>
</evidence>
<dbReference type="GO" id="GO:0052837">
    <property type="term" value="P:thiazole biosynthetic process"/>
    <property type="evidence" value="ECO:0007669"/>
    <property type="project" value="TreeGrafter"/>
</dbReference>
<dbReference type="Pfam" id="PF02568">
    <property type="entry name" value="ThiI"/>
    <property type="match status" value="1"/>
</dbReference>
<dbReference type="InterPro" id="IPR020536">
    <property type="entry name" value="ThiI_AANH"/>
</dbReference>
<dbReference type="PANTHER" id="PTHR43209">
    <property type="entry name" value="TRNA SULFURTRANSFERASE"/>
    <property type="match status" value="1"/>
</dbReference>
<comment type="pathway">
    <text evidence="9">Cofactor biosynthesis; thiamine diphosphate biosynthesis.</text>
</comment>
<dbReference type="Proteomes" id="UP000007756">
    <property type="component" value="Chromosome"/>
</dbReference>
<organism evidence="11 12">
    <name type="scientific">Mycoplasmoides pneumoniae (strain ATCC 15531 / DSM 23978 / CIP 103766 / NBRC 14401 / NCTC 10119 / FH)</name>
    <name type="common">Mycoplasma pneumoniae</name>
    <dbReference type="NCBI Taxonomy" id="722438"/>
    <lineage>
        <taxon>Bacteria</taxon>
        <taxon>Bacillati</taxon>
        <taxon>Mycoplasmatota</taxon>
        <taxon>Mycoplasmoidales</taxon>
        <taxon>Mycoplasmoidaceae</taxon>
        <taxon>Mycoplasmoides</taxon>
    </lineage>
</organism>
<dbReference type="EC" id="2.8.1.4" evidence="9"/>
<dbReference type="SMR" id="A0A0H3DN81"/>
<dbReference type="Pfam" id="PF02926">
    <property type="entry name" value="THUMP"/>
    <property type="match status" value="1"/>
</dbReference>
<evidence type="ECO:0000256" key="8">
    <source>
        <dbReference type="ARBA" id="ARBA00022977"/>
    </source>
</evidence>
<keyword evidence="8 9" id="KW-0784">Thiamine biosynthesis</keyword>
<dbReference type="AlphaFoldDB" id="A0A0H3DN81"/>
<dbReference type="Gene3D" id="3.40.50.620">
    <property type="entry name" value="HUPs"/>
    <property type="match status" value="1"/>
</dbReference>
<dbReference type="InterPro" id="IPR054173">
    <property type="entry name" value="ThiI_fer"/>
</dbReference>
<dbReference type="CDD" id="cd01712">
    <property type="entry name" value="PPase_ThiI"/>
    <property type="match status" value="1"/>
</dbReference>
<comment type="catalytic activity">
    <reaction evidence="9">
        <text>[ThiS sulfur-carrier protein]-C-terminal Gly-Gly-AMP + S-sulfanyl-L-cysteinyl-[cysteine desulfurase] + AH2 = [ThiS sulfur-carrier protein]-C-terminal-Gly-aminoethanethioate + L-cysteinyl-[cysteine desulfurase] + A + AMP + 2 H(+)</text>
        <dbReference type="Rhea" id="RHEA:43340"/>
        <dbReference type="Rhea" id="RHEA-COMP:12157"/>
        <dbReference type="Rhea" id="RHEA-COMP:12158"/>
        <dbReference type="Rhea" id="RHEA-COMP:12910"/>
        <dbReference type="Rhea" id="RHEA-COMP:19908"/>
        <dbReference type="ChEBI" id="CHEBI:13193"/>
        <dbReference type="ChEBI" id="CHEBI:15378"/>
        <dbReference type="ChEBI" id="CHEBI:17499"/>
        <dbReference type="ChEBI" id="CHEBI:29950"/>
        <dbReference type="ChEBI" id="CHEBI:61963"/>
        <dbReference type="ChEBI" id="CHEBI:90618"/>
        <dbReference type="ChEBI" id="CHEBI:232372"/>
        <dbReference type="ChEBI" id="CHEBI:456215"/>
    </reaction>
</comment>
<dbReference type="GO" id="GO:0002937">
    <property type="term" value="P:tRNA 4-thiouridine biosynthesis"/>
    <property type="evidence" value="ECO:0007669"/>
    <property type="project" value="TreeGrafter"/>
</dbReference>
<dbReference type="Gene3D" id="3.30.2130.30">
    <property type="match status" value="1"/>
</dbReference>
<evidence type="ECO:0000256" key="7">
    <source>
        <dbReference type="ARBA" id="ARBA00022884"/>
    </source>
</evidence>
<evidence type="ECO:0000256" key="5">
    <source>
        <dbReference type="ARBA" id="ARBA00022741"/>
    </source>
</evidence>
<accession>A0A0H3DN81</accession>
<feature type="binding site" evidence="9">
    <location>
        <begin position="185"/>
        <end position="186"/>
    </location>
    <ligand>
        <name>ATP</name>
        <dbReference type="ChEBI" id="CHEBI:30616"/>
    </ligand>
</feature>
<dbReference type="PROSITE" id="PS51165">
    <property type="entry name" value="THUMP"/>
    <property type="match status" value="1"/>
</dbReference>
<dbReference type="PANTHER" id="PTHR43209:SF1">
    <property type="entry name" value="TRNA SULFURTRANSFERASE"/>
    <property type="match status" value="1"/>
</dbReference>
<dbReference type="InterPro" id="IPR049962">
    <property type="entry name" value="THUMP_ThiI"/>
</dbReference>
<dbReference type="RefSeq" id="WP_010874907.1">
    <property type="nucleotide sequence ID" value="NZ_CP010546.1"/>
</dbReference>
<dbReference type="eggNOG" id="COG0301">
    <property type="taxonomic scope" value="Bacteria"/>
</dbReference>
<dbReference type="Pfam" id="PF22025">
    <property type="entry name" value="ThiI_fer"/>
    <property type="match status" value="1"/>
</dbReference>
<gene>
    <name evidence="9 11" type="primary">thiI</name>
    <name evidence="11" type="ordered locus">MPNE_0648</name>
</gene>